<keyword evidence="3" id="KW-0378">Hydrolase</keyword>
<feature type="region of interest" description="Disordered" evidence="1">
    <location>
        <begin position="512"/>
        <end position="534"/>
    </location>
</feature>
<dbReference type="AlphaFoldDB" id="A0AAW0F9B9"/>
<keyword evidence="4" id="KW-1185">Reference proteome</keyword>
<dbReference type="Gene3D" id="3.60.10.10">
    <property type="entry name" value="Endonuclease/exonuclease/phosphatase"/>
    <property type="match status" value="2"/>
</dbReference>
<dbReference type="InterPro" id="IPR036691">
    <property type="entry name" value="Endo/exonu/phosph_ase_sf"/>
</dbReference>
<keyword evidence="3" id="KW-0540">Nuclease</keyword>
<dbReference type="GO" id="GO:0004439">
    <property type="term" value="F:phosphatidylinositol-4,5-bisphosphate 5-phosphatase activity"/>
    <property type="evidence" value="ECO:0007669"/>
    <property type="project" value="TreeGrafter"/>
</dbReference>
<gene>
    <name evidence="3" type="ORF">NESM_000238600</name>
</gene>
<dbReference type="InterPro" id="IPR046985">
    <property type="entry name" value="IP5"/>
</dbReference>
<evidence type="ECO:0000259" key="2">
    <source>
        <dbReference type="SMART" id="SM00128"/>
    </source>
</evidence>
<dbReference type="GO" id="GO:0004519">
    <property type="term" value="F:endonuclease activity"/>
    <property type="evidence" value="ECO:0007669"/>
    <property type="project" value="UniProtKB-KW"/>
</dbReference>
<feature type="compositionally biased region" description="Basic and acidic residues" evidence="1">
    <location>
        <begin position="326"/>
        <end position="335"/>
    </location>
</feature>
<dbReference type="Pfam" id="PF22669">
    <property type="entry name" value="Exo_endo_phos2"/>
    <property type="match status" value="2"/>
</dbReference>
<keyword evidence="3" id="KW-0255">Endonuclease</keyword>
<comment type="caution">
    <text evidence="3">The sequence shown here is derived from an EMBL/GenBank/DDBJ whole genome shotgun (WGS) entry which is preliminary data.</text>
</comment>
<dbReference type="Proteomes" id="UP001430356">
    <property type="component" value="Unassembled WGS sequence"/>
</dbReference>
<feature type="compositionally biased region" description="Acidic residues" evidence="1">
    <location>
        <begin position="748"/>
        <end position="776"/>
    </location>
</feature>
<organism evidence="3 4">
    <name type="scientific">Novymonas esmeraldas</name>
    <dbReference type="NCBI Taxonomy" id="1808958"/>
    <lineage>
        <taxon>Eukaryota</taxon>
        <taxon>Discoba</taxon>
        <taxon>Euglenozoa</taxon>
        <taxon>Kinetoplastea</taxon>
        <taxon>Metakinetoplastina</taxon>
        <taxon>Trypanosomatida</taxon>
        <taxon>Trypanosomatidae</taxon>
        <taxon>Novymonas</taxon>
    </lineage>
</organism>
<dbReference type="EMBL" id="JAECZO010000019">
    <property type="protein sequence ID" value="KAK7201731.1"/>
    <property type="molecule type" value="Genomic_DNA"/>
</dbReference>
<dbReference type="GO" id="GO:0046856">
    <property type="term" value="P:phosphatidylinositol dephosphorylation"/>
    <property type="evidence" value="ECO:0007669"/>
    <property type="project" value="InterPro"/>
</dbReference>
<dbReference type="PANTHER" id="PTHR11200">
    <property type="entry name" value="INOSITOL 5-PHOSPHATASE"/>
    <property type="match status" value="1"/>
</dbReference>
<dbReference type="SMART" id="SM00128">
    <property type="entry name" value="IPPc"/>
    <property type="match status" value="1"/>
</dbReference>
<evidence type="ECO:0000313" key="4">
    <source>
        <dbReference type="Proteomes" id="UP001430356"/>
    </source>
</evidence>
<dbReference type="SUPFAM" id="SSF56219">
    <property type="entry name" value="DNase I-like"/>
    <property type="match status" value="2"/>
</dbReference>
<evidence type="ECO:0000256" key="1">
    <source>
        <dbReference type="SAM" id="MobiDB-lite"/>
    </source>
</evidence>
<name>A0AAW0F9B9_9TRYP</name>
<sequence length="941" mass="100816">MTELSQSKPAAGCNHFVRSTLPTLPPPPPPLVSDAHNLLAMSAPPSSNLRDASMRRGQIPLGRMGGARSNNNSVNHTRYNSDPSAIAHPSAETAVGAANCLASSFGSTCTDVDPSCGPLLRRVDDAPPPPSPPNSCGTAAPDQRQQHTFLSSLVPSADTQPGTPFGPTTSSLPQNGFDGEDGQEVSFAVQDSTAPSDVGVSSPSRITSTPPPPEGGTSASTSRSALPAVERARRSGEPRSRGRTASIVSEDGGAAVPVRQFVRRTIVSPSLRSSASANRSPRRATGNDSLNSGVPALSARTDSSSFSHEASASAVAPVRSPTDAPRPTEVRDRPSVDNVAAAPVTPVDDAAFSVRETFPIPRYCPDDLLRGEDKIWSPGKPLRIAYITWNMASKEPRTSEVSAYCIHPNAHLVVVGTQENGPYLLSNKLQRRWVKSVSQVCLGEQYELVGSHHMWAVQMLVFARRRDVAMYVSRAHASHVKTGLMNGLGGNKGGVAVGLVLSLTPKDVEASRGATTCRAATTRPPTPPAERAASVPRHGTVGAGVVGFLARGATACDGGRGYPCAADAAVAPLEPPPPPMLSASRMLHDVEDGDDLDGVDARSLPMEGSGNDVHGAAIGDDDDDAVFSPAEVLSRNASFDLSRQRMYTGESRREQLKRSAAKGGSGRRGRVGGSGGEDDVVSDGTPDCNTPNYMTLLFITAHLAAHQGAVTNRNKDYRQIVRGLQLGRRGPHRKFFKLLLRRKQVLGGDEEGEGSEPDVDEDTGEQWEDDSSEEDVMPLSLPRVTAVAHQSKEHRDVTEEFDLTFFGGDLNYRINGTRKAIEYVIEHHRSIRSILINNDQLSLERARGTIFQGFQEGNLLFRPTYKYEVSAGGGVTLDEYNYSHKKNRMPAYCDRILYKKKMSSAARRVVIRLYTDVPNVRSSDHRPVVALFDVGTRAYTG</sequence>
<proteinExistence type="predicted"/>
<feature type="domain" description="Inositol polyphosphate-related phosphatase" evidence="2">
    <location>
        <begin position="564"/>
        <end position="940"/>
    </location>
</feature>
<feature type="region of interest" description="Disordered" evidence="1">
    <location>
        <begin position="747"/>
        <end position="776"/>
    </location>
</feature>
<feature type="region of interest" description="Disordered" evidence="1">
    <location>
        <begin position="270"/>
        <end position="335"/>
    </location>
</feature>
<feature type="region of interest" description="Disordered" evidence="1">
    <location>
        <begin position="16"/>
        <end position="36"/>
    </location>
</feature>
<dbReference type="PANTHER" id="PTHR11200:SF275">
    <property type="entry name" value="LD06095P"/>
    <property type="match status" value="1"/>
</dbReference>
<feature type="compositionally biased region" description="Polar residues" evidence="1">
    <location>
        <begin position="146"/>
        <end position="174"/>
    </location>
</feature>
<feature type="region of interest" description="Disordered" evidence="1">
    <location>
        <begin position="590"/>
        <end position="622"/>
    </location>
</feature>
<dbReference type="InterPro" id="IPR000300">
    <property type="entry name" value="IPPc"/>
</dbReference>
<protein>
    <submittedName>
        <fullName evidence="3">Endonuclease/exonuclease/phosphatase</fullName>
    </submittedName>
</protein>
<accession>A0AAW0F9B9</accession>
<feature type="compositionally biased region" description="Basic and acidic residues" evidence="1">
    <location>
        <begin position="230"/>
        <end position="240"/>
    </location>
</feature>
<feature type="compositionally biased region" description="Low complexity" evidence="1">
    <location>
        <begin position="512"/>
        <end position="533"/>
    </location>
</feature>
<feature type="region of interest" description="Disordered" evidence="1">
    <location>
        <begin position="644"/>
        <end position="686"/>
    </location>
</feature>
<reference evidence="3 4" key="1">
    <citation type="journal article" date="2021" name="MBio">
        <title>A New Model Trypanosomatid, Novymonas esmeraldas: Genomic Perception of Its 'Candidatus Pandoraea novymonadis' Endosymbiont.</title>
        <authorList>
            <person name="Zakharova A."/>
            <person name="Saura A."/>
            <person name="Butenko A."/>
            <person name="Podesvova L."/>
            <person name="Warmusova S."/>
            <person name="Kostygov A.Y."/>
            <person name="Nenarokova A."/>
            <person name="Lukes J."/>
            <person name="Opperdoes F.R."/>
            <person name="Yurchenko V."/>
        </authorList>
    </citation>
    <scope>NUCLEOTIDE SEQUENCE [LARGE SCALE GENOMIC DNA]</scope>
    <source>
        <strain evidence="3 4">E262AT.01</strain>
    </source>
</reference>
<evidence type="ECO:0000313" key="3">
    <source>
        <dbReference type="EMBL" id="KAK7201731.1"/>
    </source>
</evidence>
<feature type="compositionally biased region" description="Low complexity" evidence="1">
    <location>
        <begin position="270"/>
        <end position="279"/>
    </location>
</feature>
<feature type="compositionally biased region" description="Low complexity" evidence="1">
    <location>
        <begin position="303"/>
        <end position="321"/>
    </location>
</feature>
<feature type="region of interest" description="Disordered" evidence="1">
    <location>
        <begin position="120"/>
        <end position="251"/>
    </location>
</feature>